<dbReference type="AlphaFoldDB" id="A0A0F8Z141"/>
<accession>A0A0F8Z141</accession>
<feature type="non-terminal residue" evidence="1">
    <location>
        <position position="140"/>
    </location>
</feature>
<dbReference type="EMBL" id="LAZR01063115">
    <property type="protein sequence ID" value="KKK60149.1"/>
    <property type="molecule type" value="Genomic_DNA"/>
</dbReference>
<comment type="caution">
    <text evidence="1">The sequence shown here is derived from an EMBL/GenBank/DDBJ whole genome shotgun (WGS) entry which is preliminary data.</text>
</comment>
<reference evidence="1" key="1">
    <citation type="journal article" date="2015" name="Nature">
        <title>Complex archaea that bridge the gap between prokaryotes and eukaryotes.</title>
        <authorList>
            <person name="Spang A."/>
            <person name="Saw J.H."/>
            <person name="Jorgensen S.L."/>
            <person name="Zaremba-Niedzwiedzka K."/>
            <person name="Martijn J."/>
            <person name="Lind A.E."/>
            <person name="van Eijk R."/>
            <person name="Schleper C."/>
            <person name="Guy L."/>
            <person name="Ettema T.J."/>
        </authorList>
    </citation>
    <scope>NUCLEOTIDE SEQUENCE</scope>
</reference>
<protein>
    <submittedName>
        <fullName evidence="1">Uncharacterized protein</fullName>
    </submittedName>
</protein>
<evidence type="ECO:0000313" key="1">
    <source>
        <dbReference type="EMBL" id="KKK60149.1"/>
    </source>
</evidence>
<organism evidence="1">
    <name type="scientific">marine sediment metagenome</name>
    <dbReference type="NCBI Taxonomy" id="412755"/>
    <lineage>
        <taxon>unclassified sequences</taxon>
        <taxon>metagenomes</taxon>
        <taxon>ecological metagenomes</taxon>
    </lineage>
</organism>
<sequence length="140" mass="14251">MAGTWTCSEDEDFGSLGSNDVLVTGGTSGTPADFASFVTADRAGEAVLLAATAGLSPTLALTYAIRPVEDLALLISFIVASKTAEADFIFITGTDFAGNAQTESLDVTAGNGTYVSTKYFATISNIDCSDNSAGGGVQWA</sequence>
<proteinExistence type="predicted"/>
<gene>
    <name evidence="1" type="ORF">LCGC14_3027260</name>
</gene>
<name>A0A0F8Z141_9ZZZZ</name>